<evidence type="ECO:0000313" key="2">
    <source>
        <dbReference type="EMBL" id="TPW29979.1"/>
    </source>
</evidence>
<keyword evidence="1" id="KW-0732">Signal</keyword>
<organism evidence="2 3">
    <name type="scientific">Pararhizobium mangrovi</name>
    <dbReference type="NCBI Taxonomy" id="2590452"/>
    <lineage>
        <taxon>Bacteria</taxon>
        <taxon>Pseudomonadati</taxon>
        <taxon>Pseudomonadota</taxon>
        <taxon>Alphaproteobacteria</taxon>
        <taxon>Hyphomicrobiales</taxon>
        <taxon>Rhizobiaceae</taxon>
        <taxon>Rhizobium/Agrobacterium group</taxon>
        <taxon>Pararhizobium</taxon>
    </lineage>
</organism>
<gene>
    <name evidence="2" type="ORF">FJU11_06480</name>
</gene>
<protein>
    <submittedName>
        <fullName evidence="2">Polysaccharide biosynthesis protein GumN</fullName>
    </submittedName>
</protein>
<reference evidence="2 3" key="1">
    <citation type="submission" date="2019-06" db="EMBL/GenBank/DDBJ databases">
        <authorList>
            <person name="Li M."/>
        </authorList>
    </citation>
    <scope>NUCLEOTIDE SEQUENCE [LARGE SCALE GENOMIC DNA]</scope>
    <source>
        <strain evidence="2 3">BGMRC6574</strain>
    </source>
</reference>
<dbReference type="CDD" id="cd14789">
    <property type="entry name" value="Tiki"/>
    <property type="match status" value="1"/>
</dbReference>
<accession>A0A506UBG5</accession>
<dbReference type="InterPro" id="IPR002816">
    <property type="entry name" value="TraB/PrgY/GumN_fam"/>
</dbReference>
<dbReference type="PANTHER" id="PTHR40590">
    <property type="entry name" value="CYTOPLASMIC PROTEIN-RELATED"/>
    <property type="match status" value="1"/>
</dbReference>
<sequence length="352" mass="37768">MALLSLLHVLLALSFLAVAALATTEAHARDGTNAANRTEDGCGGHDLLDAMRRNDPAKLAAIDAAAEKVANGDHRLWKITTPKAKQPSWLFGTMHVADPRVLDLPDAAKDALEKADTIVIETTGVLDPVKAQADILAHPDLTMFTDGSTLAAHMSASDLALVKKRLQEEGLSYALVAKMKPWILAGMIARPACEEKRTDAGEDFLDKQIAEDAKAKGKAVKGLETLDEQLRAMADLPMKFHIRGLVEALQLGALMNDVTVTMTDLYLDGRISAILPMMEAIGPDAGADEDAGYAEFRKRIVTDRNAVMAERARPMIDAGGAFIAVGALHLPGREGLVARLRKAGYTVRPLAR</sequence>
<evidence type="ECO:0000313" key="3">
    <source>
        <dbReference type="Proteomes" id="UP000320314"/>
    </source>
</evidence>
<feature type="chain" id="PRO_5021347074" evidence="1">
    <location>
        <begin position="20"/>
        <end position="352"/>
    </location>
</feature>
<dbReference type="AlphaFoldDB" id="A0A506UBG5"/>
<dbReference type="EMBL" id="VHLH01000008">
    <property type="protein sequence ID" value="TPW29979.1"/>
    <property type="molecule type" value="Genomic_DNA"/>
</dbReference>
<feature type="signal peptide" evidence="1">
    <location>
        <begin position="1"/>
        <end position="19"/>
    </location>
</feature>
<dbReference type="OrthoDB" id="9806326at2"/>
<proteinExistence type="predicted"/>
<name>A0A506UBG5_9HYPH</name>
<dbReference type="InterPro" id="IPR047111">
    <property type="entry name" value="YbaP-like"/>
</dbReference>
<dbReference type="Proteomes" id="UP000320314">
    <property type="component" value="Unassembled WGS sequence"/>
</dbReference>
<dbReference type="PANTHER" id="PTHR40590:SF1">
    <property type="entry name" value="CYTOPLASMIC PROTEIN"/>
    <property type="match status" value="1"/>
</dbReference>
<keyword evidence="3" id="KW-1185">Reference proteome</keyword>
<dbReference type="Pfam" id="PF01963">
    <property type="entry name" value="TraB_PrgY_gumN"/>
    <property type="match status" value="1"/>
</dbReference>
<evidence type="ECO:0000256" key="1">
    <source>
        <dbReference type="SAM" id="SignalP"/>
    </source>
</evidence>
<comment type="caution">
    <text evidence="2">The sequence shown here is derived from an EMBL/GenBank/DDBJ whole genome shotgun (WGS) entry which is preliminary data.</text>
</comment>